<evidence type="ECO:0000313" key="1">
    <source>
        <dbReference type="EMBL" id="RVU16122.1"/>
    </source>
</evidence>
<reference evidence="1 2" key="1">
    <citation type="submission" date="2019-01" db="EMBL/GenBank/DDBJ databases">
        <authorList>
            <person name="Chen W.-M."/>
        </authorList>
    </citation>
    <scope>NUCLEOTIDE SEQUENCE [LARGE SCALE GENOMIC DNA]</scope>
    <source>
        <strain evidence="1 2">TER-1</strain>
    </source>
</reference>
<dbReference type="EMBL" id="SACP01000017">
    <property type="protein sequence ID" value="RVU16122.1"/>
    <property type="molecule type" value="Genomic_DNA"/>
</dbReference>
<protein>
    <submittedName>
        <fullName evidence="1">Glycosyltransferase family 2 protein</fullName>
    </submittedName>
</protein>
<organism evidence="1 2">
    <name type="scientific">Methylobacterium oryzihabitans</name>
    <dbReference type="NCBI Taxonomy" id="2499852"/>
    <lineage>
        <taxon>Bacteria</taxon>
        <taxon>Pseudomonadati</taxon>
        <taxon>Pseudomonadota</taxon>
        <taxon>Alphaproteobacteria</taxon>
        <taxon>Hyphomicrobiales</taxon>
        <taxon>Methylobacteriaceae</taxon>
        <taxon>Methylobacterium</taxon>
    </lineage>
</organism>
<keyword evidence="1" id="KW-0808">Transferase</keyword>
<dbReference type="SUPFAM" id="SSF53448">
    <property type="entry name" value="Nucleotide-diphospho-sugar transferases"/>
    <property type="match status" value="1"/>
</dbReference>
<evidence type="ECO:0000313" key="2">
    <source>
        <dbReference type="Proteomes" id="UP000286997"/>
    </source>
</evidence>
<proteinExistence type="predicted"/>
<accession>A0A437P1J3</accession>
<sequence length="328" mass="37356">MKIIAATRILDEADIVEAFIRHSAHFVSHHILIDNGSNDGTVEILKKLAEEGFGITVYQNRSIHYSERSFNTFMYRKAIEEFGADWIVFLDADEFLDDRKLGTGLGPYLQNLSTSQPNLIAVKIPMVNYNYTRQDNKEEIIVPQRTTKRQEPTTSYKIIARAMPDLSMITIDNGSHDVLIDGVQTDKSIIENNLWLAHYSERHPLQIVAKFFKGWAKVLAAGQTQVDSGVSWHYKGPFYMILQDPATLLRNEWFMTRKNESPDLIEDPIAYKGGALKYTAVPETEMIVAKSLAGYIHDIAVQHGRLMEESPDARRLVDEWASQQVKII</sequence>
<dbReference type="Pfam" id="PF13704">
    <property type="entry name" value="Glyco_tranf_2_4"/>
    <property type="match status" value="1"/>
</dbReference>
<dbReference type="Gene3D" id="3.90.550.10">
    <property type="entry name" value="Spore Coat Polysaccharide Biosynthesis Protein SpsA, Chain A"/>
    <property type="match status" value="1"/>
</dbReference>
<dbReference type="InterPro" id="IPR029044">
    <property type="entry name" value="Nucleotide-diphossugar_trans"/>
</dbReference>
<gene>
    <name evidence="1" type="ORF">EOE48_17350</name>
</gene>
<dbReference type="Proteomes" id="UP000286997">
    <property type="component" value="Unassembled WGS sequence"/>
</dbReference>
<dbReference type="RefSeq" id="WP_127731405.1">
    <property type="nucleotide sequence ID" value="NZ_SACP01000017.1"/>
</dbReference>
<name>A0A437P1J3_9HYPH</name>
<dbReference type="GO" id="GO:0016740">
    <property type="term" value="F:transferase activity"/>
    <property type="evidence" value="ECO:0007669"/>
    <property type="project" value="UniProtKB-KW"/>
</dbReference>
<dbReference type="OrthoDB" id="565316at2"/>
<dbReference type="AlphaFoldDB" id="A0A437P1J3"/>
<keyword evidence="2" id="KW-1185">Reference proteome</keyword>
<comment type="caution">
    <text evidence="1">The sequence shown here is derived from an EMBL/GenBank/DDBJ whole genome shotgun (WGS) entry which is preliminary data.</text>
</comment>